<reference evidence="1 2" key="1">
    <citation type="submission" date="2021-01" db="EMBL/GenBank/DDBJ databases">
        <title>Chryseolinea sp. Jin1 Genome sequencing and assembly.</title>
        <authorList>
            <person name="Kim I."/>
        </authorList>
    </citation>
    <scope>NUCLEOTIDE SEQUENCE [LARGE SCALE GENOMIC DNA]</scope>
    <source>
        <strain evidence="1 2">Jin1</strain>
    </source>
</reference>
<name>A0ABS1KN65_9BACT</name>
<gene>
    <name evidence="1" type="ORF">JI741_05630</name>
</gene>
<dbReference type="EMBL" id="JAERRB010000001">
    <property type="protein sequence ID" value="MBL0740687.1"/>
    <property type="molecule type" value="Genomic_DNA"/>
</dbReference>
<dbReference type="SUPFAM" id="SSF56925">
    <property type="entry name" value="OMPA-like"/>
    <property type="match status" value="1"/>
</dbReference>
<protein>
    <recommendedName>
        <fullName evidence="3">Outer membrane protein beta-barrel domain-containing protein</fullName>
    </recommendedName>
</protein>
<accession>A0ABS1KN65</accession>
<evidence type="ECO:0000313" key="1">
    <source>
        <dbReference type="EMBL" id="MBL0740687.1"/>
    </source>
</evidence>
<sequence>MKKTRVIRSLIQQLLLSIAFVLAGYGAGAQGKLTAGLFSSVPLGKYRSTSADDGSAAKSGWGVMLEYELRLKSWPTFFALNLHTSYQNNPIDNDAMSAELSEALDVNARVSKASFHPLLVTLGPTFYIPASPSLRIGIKTGIGFLLTNIDALNLSFYDNQAKLLTTADVQFHTDPNFTFLLGCNGEYTLSPRVSLVAFANYSAAREKVSSSVANLESVHSYFNLSFVNLGLGAAINLH</sequence>
<keyword evidence="2" id="KW-1185">Reference proteome</keyword>
<organism evidence="1 2">
    <name type="scientific">Chryseolinea lacunae</name>
    <dbReference type="NCBI Taxonomy" id="2801331"/>
    <lineage>
        <taxon>Bacteria</taxon>
        <taxon>Pseudomonadati</taxon>
        <taxon>Bacteroidota</taxon>
        <taxon>Cytophagia</taxon>
        <taxon>Cytophagales</taxon>
        <taxon>Fulvivirgaceae</taxon>
        <taxon>Chryseolinea</taxon>
    </lineage>
</organism>
<evidence type="ECO:0008006" key="3">
    <source>
        <dbReference type="Google" id="ProtNLM"/>
    </source>
</evidence>
<dbReference type="InterPro" id="IPR011250">
    <property type="entry name" value="OMP/PagP_B-barrel"/>
</dbReference>
<proteinExistence type="predicted"/>
<dbReference type="RefSeq" id="WP_202008010.1">
    <property type="nucleotide sequence ID" value="NZ_JAERRB010000001.1"/>
</dbReference>
<evidence type="ECO:0000313" key="2">
    <source>
        <dbReference type="Proteomes" id="UP000613030"/>
    </source>
</evidence>
<comment type="caution">
    <text evidence="1">The sequence shown here is derived from an EMBL/GenBank/DDBJ whole genome shotgun (WGS) entry which is preliminary data.</text>
</comment>
<dbReference type="Proteomes" id="UP000613030">
    <property type="component" value="Unassembled WGS sequence"/>
</dbReference>